<proteinExistence type="predicted"/>
<dbReference type="EMBL" id="JAZDUA010000382">
    <property type="protein sequence ID" value="KAK7793426.1"/>
    <property type="molecule type" value="Genomic_DNA"/>
</dbReference>
<reference evidence="1 2" key="1">
    <citation type="submission" date="2024-03" db="EMBL/GenBank/DDBJ databases">
        <title>The genome assembly and annotation of the cricket Gryllus longicercus Weissman &amp; Gray.</title>
        <authorList>
            <person name="Szrajer S."/>
            <person name="Gray D."/>
            <person name="Ylla G."/>
        </authorList>
    </citation>
    <scope>NUCLEOTIDE SEQUENCE [LARGE SCALE GENOMIC DNA]</scope>
    <source>
        <strain evidence="1">DAG 2021-001</strain>
        <tissue evidence="1">Whole body minus gut</tissue>
    </source>
</reference>
<protein>
    <submittedName>
        <fullName evidence="1">Uncharacterized protein</fullName>
    </submittedName>
</protein>
<evidence type="ECO:0000313" key="1">
    <source>
        <dbReference type="EMBL" id="KAK7793426.1"/>
    </source>
</evidence>
<name>A0AAN9VCH5_9ORTH</name>
<organism evidence="1 2">
    <name type="scientific">Gryllus longicercus</name>
    <dbReference type="NCBI Taxonomy" id="2509291"/>
    <lineage>
        <taxon>Eukaryota</taxon>
        <taxon>Metazoa</taxon>
        <taxon>Ecdysozoa</taxon>
        <taxon>Arthropoda</taxon>
        <taxon>Hexapoda</taxon>
        <taxon>Insecta</taxon>
        <taxon>Pterygota</taxon>
        <taxon>Neoptera</taxon>
        <taxon>Polyneoptera</taxon>
        <taxon>Orthoptera</taxon>
        <taxon>Ensifera</taxon>
        <taxon>Gryllidea</taxon>
        <taxon>Grylloidea</taxon>
        <taxon>Gryllidae</taxon>
        <taxon>Gryllinae</taxon>
        <taxon>Gryllus</taxon>
    </lineage>
</organism>
<dbReference type="AlphaFoldDB" id="A0AAN9VCH5"/>
<comment type="caution">
    <text evidence="1">The sequence shown here is derived from an EMBL/GenBank/DDBJ whole genome shotgun (WGS) entry which is preliminary data.</text>
</comment>
<evidence type="ECO:0000313" key="2">
    <source>
        <dbReference type="Proteomes" id="UP001378592"/>
    </source>
</evidence>
<dbReference type="Proteomes" id="UP001378592">
    <property type="component" value="Unassembled WGS sequence"/>
</dbReference>
<keyword evidence="2" id="KW-1185">Reference proteome</keyword>
<gene>
    <name evidence="1" type="ORF">R5R35_010049</name>
</gene>
<accession>A0AAN9VCH5</accession>
<sequence length="21" mass="2551">MCGELNLRTFYREIVFDFILA</sequence>